<protein>
    <submittedName>
        <fullName evidence="1">Uncharacterized protein</fullName>
    </submittedName>
</protein>
<reference evidence="1" key="1">
    <citation type="submission" date="2014-09" db="EMBL/GenBank/DDBJ databases">
        <authorList>
            <person name="Magalhaes I.L.F."/>
            <person name="Oliveira U."/>
            <person name="Santos F.R."/>
            <person name="Vidigal T.H.D.A."/>
            <person name="Brescovit A.D."/>
            <person name="Santos A.J."/>
        </authorList>
    </citation>
    <scope>NUCLEOTIDE SEQUENCE</scope>
    <source>
        <tissue evidence="1">Shoot tissue taken approximately 20 cm above the soil surface</tissue>
    </source>
</reference>
<dbReference type="EMBL" id="GBRH01196272">
    <property type="protein sequence ID" value="JAE01624.1"/>
    <property type="molecule type" value="Transcribed_RNA"/>
</dbReference>
<sequence>MGETGGQRGVWAYASYSDMFIFIFCSPYKYIASTIIHLKPCTNLYGRSMN</sequence>
<organism evidence="1">
    <name type="scientific">Arundo donax</name>
    <name type="common">Giant reed</name>
    <name type="synonym">Donax arundinaceus</name>
    <dbReference type="NCBI Taxonomy" id="35708"/>
    <lineage>
        <taxon>Eukaryota</taxon>
        <taxon>Viridiplantae</taxon>
        <taxon>Streptophyta</taxon>
        <taxon>Embryophyta</taxon>
        <taxon>Tracheophyta</taxon>
        <taxon>Spermatophyta</taxon>
        <taxon>Magnoliopsida</taxon>
        <taxon>Liliopsida</taxon>
        <taxon>Poales</taxon>
        <taxon>Poaceae</taxon>
        <taxon>PACMAD clade</taxon>
        <taxon>Arundinoideae</taxon>
        <taxon>Arundineae</taxon>
        <taxon>Arundo</taxon>
    </lineage>
</organism>
<accession>A0A0A9ERM6</accession>
<evidence type="ECO:0000313" key="1">
    <source>
        <dbReference type="EMBL" id="JAE01624.1"/>
    </source>
</evidence>
<proteinExistence type="predicted"/>
<reference evidence="1" key="2">
    <citation type="journal article" date="2015" name="Data Brief">
        <title>Shoot transcriptome of the giant reed, Arundo donax.</title>
        <authorList>
            <person name="Barrero R.A."/>
            <person name="Guerrero F.D."/>
            <person name="Moolhuijzen P."/>
            <person name="Goolsby J.A."/>
            <person name="Tidwell J."/>
            <person name="Bellgard S.E."/>
            <person name="Bellgard M.I."/>
        </authorList>
    </citation>
    <scope>NUCLEOTIDE SEQUENCE</scope>
    <source>
        <tissue evidence="1">Shoot tissue taken approximately 20 cm above the soil surface</tissue>
    </source>
</reference>
<name>A0A0A9ERM6_ARUDO</name>
<dbReference type="AlphaFoldDB" id="A0A0A9ERM6"/>